<accession>A0AAW2G244</accession>
<dbReference type="Proteomes" id="UP001430953">
    <property type="component" value="Unassembled WGS sequence"/>
</dbReference>
<name>A0AAW2G244_9HYME</name>
<dbReference type="AlphaFoldDB" id="A0AAW2G244"/>
<evidence type="ECO:0000313" key="1">
    <source>
        <dbReference type="EMBL" id="KAL0120465.1"/>
    </source>
</evidence>
<organism evidence="1 2">
    <name type="scientific">Cardiocondyla obscurior</name>
    <dbReference type="NCBI Taxonomy" id="286306"/>
    <lineage>
        <taxon>Eukaryota</taxon>
        <taxon>Metazoa</taxon>
        <taxon>Ecdysozoa</taxon>
        <taxon>Arthropoda</taxon>
        <taxon>Hexapoda</taxon>
        <taxon>Insecta</taxon>
        <taxon>Pterygota</taxon>
        <taxon>Neoptera</taxon>
        <taxon>Endopterygota</taxon>
        <taxon>Hymenoptera</taxon>
        <taxon>Apocrita</taxon>
        <taxon>Aculeata</taxon>
        <taxon>Formicoidea</taxon>
        <taxon>Formicidae</taxon>
        <taxon>Myrmicinae</taxon>
        <taxon>Cardiocondyla</taxon>
    </lineage>
</organism>
<protein>
    <submittedName>
        <fullName evidence="1">Uncharacterized protein</fullName>
    </submittedName>
</protein>
<proteinExistence type="predicted"/>
<dbReference type="EMBL" id="JADYXP020000007">
    <property type="protein sequence ID" value="KAL0120465.1"/>
    <property type="molecule type" value="Genomic_DNA"/>
</dbReference>
<sequence length="124" mass="14315">MPELSRTVLDPLACEQHLQELRADPGVERSLSPPDELHDGREGLCNVDMLIILRNLTHGKYKCFNLEILNNRMLMFDYGPKDSLNKPPRIHVVRNIISNIKTVGRKSDLETKSPLRICKIRNHY</sequence>
<gene>
    <name evidence="1" type="ORF">PUN28_008291</name>
</gene>
<evidence type="ECO:0000313" key="2">
    <source>
        <dbReference type="Proteomes" id="UP001430953"/>
    </source>
</evidence>
<comment type="caution">
    <text evidence="1">The sequence shown here is derived from an EMBL/GenBank/DDBJ whole genome shotgun (WGS) entry which is preliminary data.</text>
</comment>
<reference evidence="1 2" key="1">
    <citation type="submission" date="2023-03" db="EMBL/GenBank/DDBJ databases">
        <title>High recombination rates correlate with genetic variation in Cardiocondyla obscurior ants.</title>
        <authorList>
            <person name="Errbii M."/>
        </authorList>
    </citation>
    <scope>NUCLEOTIDE SEQUENCE [LARGE SCALE GENOMIC DNA]</scope>
    <source>
        <strain evidence="1">Alpha-2009</strain>
        <tissue evidence="1">Whole body</tissue>
    </source>
</reference>
<keyword evidence="2" id="KW-1185">Reference proteome</keyword>